<evidence type="ECO:0000256" key="1">
    <source>
        <dbReference type="SAM" id="MobiDB-lite"/>
    </source>
</evidence>
<keyword evidence="4" id="KW-1185">Reference proteome</keyword>
<dbReference type="Pfam" id="PF03817">
    <property type="entry name" value="MadL"/>
    <property type="match status" value="1"/>
</dbReference>
<protein>
    <recommendedName>
        <fullName evidence="5">Malonate transporter subunit MadL</fullName>
    </recommendedName>
</protein>
<dbReference type="NCBIfam" id="TIGR00807">
    <property type="entry name" value="malonate_madL"/>
    <property type="match status" value="1"/>
</dbReference>
<evidence type="ECO:0000256" key="2">
    <source>
        <dbReference type="SAM" id="Phobius"/>
    </source>
</evidence>
<comment type="caution">
    <text evidence="3">The sequence shown here is derived from an EMBL/GenBank/DDBJ whole genome shotgun (WGS) entry which is preliminary data.</text>
</comment>
<dbReference type="Proteomes" id="UP001055117">
    <property type="component" value="Unassembled WGS sequence"/>
</dbReference>
<accession>A0ABQ4QE72</accession>
<dbReference type="RefSeq" id="WP_147828368.1">
    <property type="nucleotide sequence ID" value="NZ_BPQG01000007.1"/>
</dbReference>
<feature type="transmembrane region" description="Helical" evidence="2">
    <location>
        <begin position="93"/>
        <end position="112"/>
    </location>
</feature>
<proteinExistence type="predicted"/>
<gene>
    <name evidence="3" type="ORF">AFCDBAGC_0851</name>
</gene>
<sequence>MIIAGVALLAACTLVGVYLGDLLGVALGVKANVGGVGIAMILLIAARVWLVRTGRLTKNVKFGVEFWGGMYIPIVVAMAAQQNVVAAVSGGPIVIIAALGSLAICFAAVALLSRLGGRDAGSPEVAQGGAILGGDFDERPADASAISASRKG</sequence>
<organism evidence="3 4">
    <name type="scientific">Methylobacterium cerastii</name>
    <dbReference type="NCBI Taxonomy" id="932741"/>
    <lineage>
        <taxon>Bacteria</taxon>
        <taxon>Pseudomonadati</taxon>
        <taxon>Pseudomonadota</taxon>
        <taxon>Alphaproteobacteria</taxon>
        <taxon>Hyphomicrobiales</taxon>
        <taxon>Methylobacteriaceae</taxon>
        <taxon>Methylobacterium</taxon>
    </lineage>
</organism>
<keyword evidence="2" id="KW-0472">Membrane</keyword>
<evidence type="ECO:0000313" key="4">
    <source>
        <dbReference type="Proteomes" id="UP001055117"/>
    </source>
</evidence>
<keyword evidence="2" id="KW-1133">Transmembrane helix</keyword>
<evidence type="ECO:0008006" key="5">
    <source>
        <dbReference type="Google" id="ProtNLM"/>
    </source>
</evidence>
<dbReference type="EMBL" id="BPQG01000007">
    <property type="protein sequence ID" value="GJD43009.1"/>
    <property type="molecule type" value="Genomic_DNA"/>
</dbReference>
<reference evidence="3 4" key="1">
    <citation type="journal article" date="2021" name="Front. Microbiol.">
        <title>Comprehensive Comparative Genomics and Phenotyping of Methylobacterium Species.</title>
        <authorList>
            <person name="Alessa O."/>
            <person name="Ogura Y."/>
            <person name="Fujitani Y."/>
            <person name="Takami H."/>
            <person name="Hayashi T."/>
            <person name="Sahin N."/>
            <person name="Tani A."/>
        </authorList>
    </citation>
    <scope>NUCLEOTIDE SEQUENCE [LARGE SCALE GENOMIC DNA]</scope>
    <source>
        <strain evidence="3 4">DSM 23679</strain>
    </source>
</reference>
<feature type="region of interest" description="Disordered" evidence="1">
    <location>
        <begin position="131"/>
        <end position="152"/>
    </location>
</feature>
<keyword evidence="2" id="KW-0812">Transmembrane</keyword>
<name>A0ABQ4QE72_9HYPH</name>
<dbReference type="InterPro" id="IPR004690">
    <property type="entry name" value="Maln_transptMadL"/>
</dbReference>
<feature type="transmembrane region" description="Helical" evidence="2">
    <location>
        <begin position="29"/>
        <end position="50"/>
    </location>
</feature>
<feature type="transmembrane region" description="Helical" evidence="2">
    <location>
        <begin position="62"/>
        <end position="81"/>
    </location>
</feature>
<evidence type="ECO:0000313" key="3">
    <source>
        <dbReference type="EMBL" id="GJD43009.1"/>
    </source>
</evidence>